<accession>A0ABQ2BTC4</accession>
<gene>
    <name evidence="9" type="primary">amyC</name>
    <name evidence="9" type="ORF">GCM10008018_13120</name>
</gene>
<feature type="transmembrane region" description="Helical" evidence="7">
    <location>
        <begin position="260"/>
        <end position="278"/>
    </location>
</feature>
<evidence type="ECO:0000256" key="1">
    <source>
        <dbReference type="ARBA" id="ARBA00004651"/>
    </source>
</evidence>
<evidence type="ECO:0000256" key="5">
    <source>
        <dbReference type="ARBA" id="ARBA00022989"/>
    </source>
</evidence>
<evidence type="ECO:0000256" key="6">
    <source>
        <dbReference type="ARBA" id="ARBA00023136"/>
    </source>
</evidence>
<name>A0ABQ2BTC4_9BACL</name>
<dbReference type="Pfam" id="PF00528">
    <property type="entry name" value="BPD_transp_1"/>
    <property type="match status" value="1"/>
</dbReference>
<dbReference type="Gene3D" id="1.10.3720.10">
    <property type="entry name" value="MetI-like"/>
    <property type="match status" value="1"/>
</dbReference>
<evidence type="ECO:0000256" key="3">
    <source>
        <dbReference type="ARBA" id="ARBA00022475"/>
    </source>
</evidence>
<comment type="similarity">
    <text evidence="7">Belongs to the binding-protein-dependent transport system permease family.</text>
</comment>
<feature type="transmembrane region" description="Helical" evidence="7">
    <location>
        <begin position="27"/>
        <end position="52"/>
    </location>
</feature>
<dbReference type="PROSITE" id="PS50928">
    <property type="entry name" value="ABC_TM1"/>
    <property type="match status" value="1"/>
</dbReference>
<dbReference type="EMBL" id="BMHE01000004">
    <property type="protein sequence ID" value="GGI45630.1"/>
    <property type="molecule type" value="Genomic_DNA"/>
</dbReference>
<dbReference type="PANTHER" id="PTHR43744">
    <property type="entry name" value="ABC TRANSPORTER PERMEASE PROTEIN MG189-RELATED-RELATED"/>
    <property type="match status" value="1"/>
</dbReference>
<feature type="transmembrane region" description="Helical" evidence="7">
    <location>
        <begin position="199"/>
        <end position="218"/>
    </location>
</feature>
<dbReference type="RefSeq" id="WP_229757499.1">
    <property type="nucleotide sequence ID" value="NZ_BMHE01000004.1"/>
</dbReference>
<feature type="transmembrane region" description="Helical" evidence="7">
    <location>
        <begin position="125"/>
        <end position="144"/>
    </location>
</feature>
<evidence type="ECO:0000259" key="8">
    <source>
        <dbReference type="PROSITE" id="PS50928"/>
    </source>
</evidence>
<evidence type="ECO:0000313" key="9">
    <source>
        <dbReference type="EMBL" id="GGI45630.1"/>
    </source>
</evidence>
<keyword evidence="6 7" id="KW-0472">Membrane</keyword>
<feature type="transmembrane region" description="Helical" evidence="7">
    <location>
        <begin position="156"/>
        <end position="178"/>
    </location>
</feature>
<keyword evidence="5 7" id="KW-1133">Transmembrane helix</keyword>
<reference evidence="10" key="1">
    <citation type="journal article" date="2019" name="Int. J. Syst. Evol. Microbiol.">
        <title>The Global Catalogue of Microorganisms (GCM) 10K type strain sequencing project: providing services to taxonomists for standard genome sequencing and annotation.</title>
        <authorList>
            <consortium name="The Broad Institute Genomics Platform"/>
            <consortium name="The Broad Institute Genome Sequencing Center for Infectious Disease"/>
            <person name="Wu L."/>
            <person name="Ma J."/>
        </authorList>
    </citation>
    <scope>NUCLEOTIDE SEQUENCE [LARGE SCALE GENOMIC DNA]</scope>
    <source>
        <strain evidence="10">CGMCC 1.15043</strain>
    </source>
</reference>
<comment type="subcellular location">
    <subcellularLocation>
        <location evidence="1 7">Cell membrane</location>
        <topology evidence="1 7">Multi-pass membrane protein</topology>
    </subcellularLocation>
</comment>
<dbReference type="InterPro" id="IPR035906">
    <property type="entry name" value="MetI-like_sf"/>
</dbReference>
<evidence type="ECO:0000256" key="7">
    <source>
        <dbReference type="RuleBase" id="RU363032"/>
    </source>
</evidence>
<keyword evidence="2 7" id="KW-0813">Transport</keyword>
<feature type="domain" description="ABC transmembrane type-1" evidence="8">
    <location>
        <begin position="88"/>
        <end position="278"/>
    </location>
</feature>
<keyword evidence="10" id="KW-1185">Reference proteome</keyword>
<protein>
    <submittedName>
        <fullName evidence="9">ABC transporter permease protein AmyC</fullName>
    </submittedName>
</protein>
<keyword evidence="3" id="KW-1003">Cell membrane</keyword>
<proteinExistence type="inferred from homology"/>
<keyword evidence="4 7" id="KW-0812">Transmembrane</keyword>
<evidence type="ECO:0000313" key="10">
    <source>
        <dbReference type="Proteomes" id="UP000615455"/>
    </source>
</evidence>
<dbReference type="PANTHER" id="PTHR43744:SF3">
    <property type="entry name" value="LACTOSE TRANSPORT SYSTEM PERMEASE PROTEIN LACG"/>
    <property type="match status" value="1"/>
</dbReference>
<dbReference type="Proteomes" id="UP000615455">
    <property type="component" value="Unassembled WGS sequence"/>
</dbReference>
<dbReference type="CDD" id="cd06261">
    <property type="entry name" value="TM_PBP2"/>
    <property type="match status" value="1"/>
</dbReference>
<organism evidence="9 10">
    <name type="scientific">Paenibacillus marchantiophytorum</name>
    <dbReference type="NCBI Taxonomy" id="1619310"/>
    <lineage>
        <taxon>Bacteria</taxon>
        <taxon>Bacillati</taxon>
        <taxon>Bacillota</taxon>
        <taxon>Bacilli</taxon>
        <taxon>Bacillales</taxon>
        <taxon>Paenibacillaceae</taxon>
        <taxon>Paenibacillus</taxon>
    </lineage>
</organism>
<comment type="caution">
    <text evidence="9">The sequence shown here is derived from an EMBL/GenBank/DDBJ whole genome shotgun (WGS) entry which is preliminary data.</text>
</comment>
<dbReference type="InterPro" id="IPR000515">
    <property type="entry name" value="MetI-like"/>
</dbReference>
<evidence type="ECO:0000256" key="4">
    <source>
        <dbReference type="ARBA" id="ARBA00022692"/>
    </source>
</evidence>
<evidence type="ECO:0000256" key="2">
    <source>
        <dbReference type="ARBA" id="ARBA00022448"/>
    </source>
</evidence>
<feature type="transmembrane region" description="Helical" evidence="7">
    <location>
        <begin position="92"/>
        <end position="113"/>
    </location>
</feature>
<dbReference type="SUPFAM" id="SSF161098">
    <property type="entry name" value="MetI-like"/>
    <property type="match status" value="1"/>
</dbReference>
<sequence>MSMSQTEIAIKPNKLEKAKMLSLLGKTLYYVILALITLIIFVPLLVVVFAAFKTSPELAATSPFSFPKSLSFHNFAVAFEKANMLVGLINSLSVTVSSVVINAILGAMTAFVLNRFNFRFKKTIFLLFIVASIVPAYTTEVARFQTIKSLGLYNTIFAPLIIYAGTDLMQIFIYLQFIEKISKQLDESALLDGASYFRIFRSILFPLLLPATATLAIIKAVDIMNDMYIPYLYMPSKKLSTLSTALMTFVGERGTYWNELSAAIILVMIPTLVIYLVLRKFIFAGLMDGAMKE</sequence>